<keyword evidence="9" id="KW-1185">Reference proteome</keyword>
<evidence type="ECO:0000259" key="6">
    <source>
        <dbReference type="PROSITE" id="PS50089"/>
    </source>
</evidence>
<feature type="compositionally biased region" description="Basic and acidic residues" evidence="5">
    <location>
        <begin position="49"/>
        <end position="59"/>
    </location>
</feature>
<accession>A0A068S8J5</accession>
<dbReference type="Gene3D" id="3.30.40.10">
    <property type="entry name" value="Zinc/RING finger domain, C3HC4 (zinc finger)"/>
    <property type="match status" value="1"/>
</dbReference>
<dbReference type="InterPro" id="IPR003877">
    <property type="entry name" value="SPRY_dom"/>
</dbReference>
<evidence type="ECO:0000256" key="3">
    <source>
        <dbReference type="ARBA" id="ARBA00022833"/>
    </source>
</evidence>
<dbReference type="VEuPathDB" id="FungiDB:LCOR_08467.1"/>
<dbReference type="InterPro" id="IPR001870">
    <property type="entry name" value="B30.2/SPRY"/>
</dbReference>
<dbReference type="InterPro" id="IPR013320">
    <property type="entry name" value="ConA-like_dom_sf"/>
</dbReference>
<dbReference type="OrthoDB" id="2967263at2759"/>
<dbReference type="SUPFAM" id="SSF48371">
    <property type="entry name" value="ARM repeat"/>
    <property type="match status" value="1"/>
</dbReference>
<dbReference type="Pfam" id="PF13920">
    <property type="entry name" value="zf-C3HC4_3"/>
    <property type="match status" value="1"/>
</dbReference>
<feature type="compositionally biased region" description="Polar residues" evidence="5">
    <location>
        <begin position="306"/>
        <end position="315"/>
    </location>
</feature>
<protein>
    <submittedName>
        <fullName evidence="8">Ring finger and spry domain-containing protein1</fullName>
    </submittedName>
</protein>
<keyword evidence="2 4" id="KW-0863">Zinc-finger</keyword>
<feature type="compositionally biased region" description="Low complexity" evidence="5">
    <location>
        <begin position="366"/>
        <end position="378"/>
    </location>
</feature>
<evidence type="ECO:0000259" key="7">
    <source>
        <dbReference type="PROSITE" id="PS50188"/>
    </source>
</evidence>
<dbReference type="PANTHER" id="PTHR13363">
    <property type="entry name" value="RING FINGER AND SRY DOMAIN-CONTAINING"/>
    <property type="match status" value="1"/>
</dbReference>
<dbReference type="STRING" id="1263082.A0A068S8J5"/>
<keyword evidence="3" id="KW-0862">Zinc</keyword>
<reference evidence="8" key="1">
    <citation type="submission" date="2013-08" db="EMBL/GenBank/DDBJ databases">
        <title>Gene expansion shapes genome architecture in the human pathogen Lichtheimia corymbifera: an evolutionary genomics analysis in the ancient terrestrial Mucorales (Mucoromycotina).</title>
        <authorList>
            <person name="Schwartze V.U."/>
            <person name="Winter S."/>
            <person name="Shelest E."/>
            <person name="Marcet-Houben M."/>
            <person name="Horn F."/>
            <person name="Wehner S."/>
            <person name="Hoffmann K."/>
            <person name="Riege K."/>
            <person name="Sammeth M."/>
            <person name="Nowrousian M."/>
            <person name="Valiante V."/>
            <person name="Linde J."/>
            <person name="Jacobsen I.D."/>
            <person name="Marz M."/>
            <person name="Brakhage A.A."/>
            <person name="Gabaldon T."/>
            <person name="Bocker S."/>
            <person name="Voigt K."/>
        </authorList>
    </citation>
    <scope>NUCLEOTIDE SEQUENCE [LARGE SCALE GENOMIC DNA]</scope>
    <source>
        <strain evidence="8">FSU 9682</strain>
    </source>
</reference>
<dbReference type="AlphaFoldDB" id="A0A068S8J5"/>
<dbReference type="Pfam" id="PF00622">
    <property type="entry name" value="SPRY"/>
    <property type="match status" value="1"/>
</dbReference>
<dbReference type="Gene3D" id="2.60.120.920">
    <property type="match status" value="1"/>
</dbReference>
<proteinExistence type="predicted"/>
<dbReference type="InterPro" id="IPR001841">
    <property type="entry name" value="Znf_RING"/>
</dbReference>
<evidence type="ECO:0000313" key="9">
    <source>
        <dbReference type="Proteomes" id="UP000027586"/>
    </source>
</evidence>
<dbReference type="InterPro" id="IPR013083">
    <property type="entry name" value="Znf_RING/FYVE/PHD"/>
</dbReference>
<dbReference type="GO" id="GO:0051603">
    <property type="term" value="P:proteolysis involved in protein catabolic process"/>
    <property type="evidence" value="ECO:0007669"/>
    <property type="project" value="TreeGrafter"/>
</dbReference>
<dbReference type="InterPro" id="IPR016024">
    <property type="entry name" value="ARM-type_fold"/>
</dbReference>
<sequence length="777" mass="87114">MPLLWENTSSSSSTDYTTRMIESAWRRILAIAQNHLHEDRQPGDSNTNTRHDSQRSSQEFYDRERHMVHALDTLFQLAYEGPGYLAFISTIISTLDSESPVAMAFLSHIIDRAALPSRETMASVSSVILDRLNKPSTRPFFSRRTTAASDWKQPCPQCRCDAAGNSSSESLQPSSNNANGKRTMGPSAVLRLNAASLWSLLAEKFAGDLCQELWHEQVGDLLLHLLADTGEDLRVRTFALIALEKFALTGPVKKAILKHPCNIRVILHAVVRECELAHQRIYLKTPYYYYSPSALSSSSTATTATNMSDVSTKSPLPSPKQKTKSSPWKHKDSIKSRLHNAWQDCKIHWDHLIHRKRQHQHHDDVALQQQQQQQQQLQLDDEKDTSSLDQDPIKRRASPIEFSSLNSFDTGFMPPEGKLRDEWTLYVQLAHCARWALDNVFADTSTSTTDSPTKVSMLCKSATMSSNPCSLSKLACSWDLTGLNVIMNTFDATAHWKLGGNGLELRNDRPHFESVRATACVKRGKWYYETLLLTNGIMQLGWATSRCRFIPEEGYGVGDDCADGAAVYPQMRNKIQCRAGDVLGSFLDLDNGLCTYFINGCDLGLTVEFEHPSSRHHRFAGKSIGLGLYPAVSLTTHQHILLNFGDRPWMYPPPVSVKYKGVSEAGRLDDGYKNRILTHVHKKHQRTSAGGRSTDALLMSHNEHDDQVMASSSSDDEEYDWDGPLCTICFSEPKNVVLLPCKHTGWGQRCADALDMCPLCRADIQDRVRTSSPVIKT</sequence>
<organism evidence="8 9">
    <name type="scientific">Lichtheimia corymbifera JMRC:FSU:9682</name>
    <dbReference type="NCBI Taxonomy" id="1263082"/>
    <lineage>
        <taxon>Eukaryota</taxon>
        <taxon>Fungi</taxon>
        <taxon>Fungi incertae sedis</taxon>
        <taxon>Mucoromycota</taxon>
        <taxon>Mucoromycotina</taxon>
        <taxon>Mucoromycetes</taxon>
        <taxon>Mucorales</taxon>
        <taxon>Lichtheimiaceae</taxon>
        <taxon>Lichtheimia</taxon>
    </lineage>
</organism>
<feature type="region of interest" description="Disordered" evidence="5">
    <location>
        <begin position="36"/>
        <end position="59"/>
    </location>
</feature>
<dbReference type="GO" id="GO:0004842">
    <property type="term" value="F:ubiquitin-protein transferase activity"/>
    <property type="evidence" value="ECO:0007669"/>
    <property type="project" value="InterPro"/>
</dbReference>
<dbReference type="PANTHER" id="PTHR13363:SF6">
    <property type="entry name" value="RING FINGER AND SPRY DOMAIN-CONTAINING PROTEIN 1"/>
    <property type="match status" value="1"/>
</dbReference>
<feature type="domain" description="B30.2/SPRY" evidence="7">
    <location>
        <begin position="465"/>
        <end position="649"/>
    </location>
</feature>
<feature type="region of interest" description="Disordered" evidence="5">
    <location>
        <begin position="305"/>
        <end position="334"/>
    </location>
</feature>
<dbReference type="EMBL" id="CBTN010000047">
    <property type="protein sequence ID" value="CDH57541.1"/>
    <property type="molecule type" value="Genomic_DNA"/>
</dbReference>
<comment type="caution">
    <text evidence="8">The sequence shown here is derived from an EMBL/GenBank/DDBJ whole genome shotgun (WGS) entry which is preliminary data.</text>
</comment>
<dbReference type="InterPro" id="IPR043136">
    <property type="entry name" value="B30.2/SPRY_sf"/>
</dbReference>
<gene>
    <name evidence="8" type="ORF">LCOR_08467.1</name>
</gene>
<dbReference type="GO" id="GO:0005737">
    <property type="term" value="C:cytoplasm"/>
    <property type="evidence" value="ECO:0007669"/>
    <property type="project" value="TreeGrafter"/>
</dbReference>
<dbReference type="Proteomes" id="UP000027586">
    <property type="component" value="Unassembled WGS sequence"/>
</dbReference>
<name>A0A068S8J5_9FUNG</name>
<evidence type="ECO:0000256" key="2">
    <source>
        <dbReference type="ARBA" id="ARBA00022771"/>
    </source>
</evidence>
<evidence type="ECO:0000313" key="8">
    <source>
        <dbReference type="EMBL" id="CDH57541.1"/>
    </source>
</evidence>
<evidence type="ECO:0000256" key="4">
    <source>
        <dbReference type="PROSITE-ProRule" id="PRU00175"/>
    </source>
</evidence>
<dbReference type="PROSITE" id="PS50089">
    <property type="entry name" value="ZF_RING_2"/>
    <property type="match status" value="1"/>
</dbReference>
<feature type="region of interest" description="Disordered" evidence="5">
    <location>
        <begin position="162"/>
        <end position="182"/>
    </location>
</feature>
<dbReference type="SMART" id="SM00449">
    <property type="entry name" value="SPRY"/>
    <property type="match status" value="1"/>
</dbReference>
<evidence type="ECO:0000256" key="5">
    <source>
        <dbReference type="SAM" id="MobiDB-lite"/>
    </source>
</evidence>
<dbReference type="SUPFAM" id="SSF57850">
    <property type="entry name" value="RING/U-box"/>
    <property type="match status" value="1"/>
</dbReference>
<keyword evidence="1" id="KW-0479">Metal-binding</keyword>
<evidence type="ECO:0000256" key="1">
    <source>
        <dbReference type="ARBA" id="ARBA00022723"/>
    </source>
</evidence>
<feature type="region of interest" description="Disordered" evidence="5">
    <location>
        <begin position="360"/>
        <end position="395"/>
    </location>
</feature>
<dbReference type="SUPFAM" id="SSF49899">
    <property type="entry name" value="Concanavalin A-like lectins/glucanases"/>
    <property type="match status" value="1"/>
</dbReference>
<dbReference type="GO" id="GO:0008270">
    <property type="term" value="F:zinc ion binding"/>
    <property type="evidence" value="ECO:0007669"/>
    <property type="project" value="UniProtKB-KW"/>
</dbReference>
<feature type="domain" description="RING-type" evidence="6">
    <location>
        <begin position="726"/>
        <end position="761"/>
    </location>
</feature>
<dbReference type="PROSITE" id="PS50188">
    <property type="entry name" value="B302_SPRY"/>
    <property type="match status" value="1"/>
</dbReference>
<dbReference type="InterPro" id="IPR045129">
    <property type="entry name" value="RNF123/RKP/RSPRY1"/>
</dbReference>
<feature type="compositionally biased region" description="Low complexity" evidence="5">
    <location>
        <begin position="165"/>
        <end position="177"/>
    </location>
</feature>